<protein>
    <submittedName>
        <fullName evidence="2">Helix-turn-helix domain containing protein</fullName>
    </submittedName>
</protein>
<dbReference type="EMBL" id="CP048222">
    <property type="protein sequence ID" value="QHT66961.1"/>
    <property type="molecule type" value="Genomic_DNA"/>
</dbReference>
<reference evidence="2 3" key="1">
    <citation type="submission" date="2020-01" db="EMBL/GenBank/DDBJ databases">
        <authorList>
            <person name="Kim M.K."/>
        </authorList>
    </citation>
    <scope>NUCLEOTIDE SEQUENCE [LARGE SCALE GENOMIC DNA]</scope>
    <source>
        <strain evidence="2 3">172606-1</strain>
    </source>
</reference>
<proteinExistence type="predicted"/>
<dbReference type="SUPFAM" id="SSF46689">
    <property type="entry name" value="Homeodomain-like"/>
    <property type="match status" value="1"/>
</dbReference>
<name>A0A6C0GFY0_9BACT</name>
<dbReference type="Proteomes" id="UP000480178">
    <property type="component" value="Chromosome"/>
</dbReference>
<dbReference type="RefSeq" id="WP_162442408.1">
    <property type="nucleotide sequence ID" value="NZ_CP048222.1"/>
</dbReference>
<dbReference type="InterPro" id="IPR009057">
    <property type="entry name" value="Homeodomain-like_sf"/>
</dbReference>
<accession>A0A6C0GFY0</accession>
<sequence>MARIATKVSLSESEKTELSSIIKKGTHKSRKITRARALLLMNSGKSRIEVQSEVGIDSNHYYRIKKRYFAGGLSNALEERPRSGQPPIITERLEAQITSMACSESPAGSAHWTLSLLNEKLVELNYVETISNESIRQVLKKAGLSLG</sequence>
<gene>
    <name evidence="1" type="ORF">GXP67_06590</name>
    <name evidence="2" type="ORF">GXP67_10010</name>
</gene>
<evidence type="ECO:0000313" key="3">
    <source>
        <dbReference type="Proteomes" id="UP000480178"/>
    </source>
</evidence>
<dbReference type="Pfam" id="PF13565">
    <property type="entry name" value="HTH_32"/>
    <property type="match status" value="1"/>
</dbReference>
<evidence type="ECO:0000313" key="1">
    <source>
        <dbReference type="EMBL" id="QHT66348.1"/>
    </source>
</evidence>
<dbReference type="AlphaFoldDB" id="A0A6C0GFY0"/>
<dbReference type="KEGG" id="rhoz:GXP67_06590"/>
<keyword evidence="3" id="KW-1185">Reference proteome</keyword>
<evidence type="ECO:0000313" key="2">
    <source>
        <dbReference type="EMBL" id="QHT66961.1"/>
    </source>
</evidence>
<dbReference type="KEGG" id="rhoz:GXP67_10010"/>
<organism evidence="2 3">
    <name type="scientific">Rhodocytophaga rosea</name>
    <dbReference type="NCBI Taxonomy" id="2704465"/>
    <lineage>
        <taxon>Bacteria</taxon>
        <taxon>Pseudomonadati</taxon>
        <taxon>Bacteroidota</taxon>
        <taxon>Cytophagia</taxon>
        <taxon>Cytophagales</taxon>
        <taxon>Rhodocytophagaceae</taxon>
        <taxon>Rhodocytophaga</taxon>
    </lineage>
</organism>
<dbReference type="EMBL" id="CP048222">
    <property type="protein sequence ID" value="QHT66348.1"/>
    <property type="molecule type" value="Genomic_DNA"/>
</dbReference>